<sequence>MQKKPANNEVKADWHSADIKAALNKKGLTLRALSVANGCHPDTLKNALRVPYPKGERIIAAALDLNPEEIWPERYEKRNFKAHIQMQAVIA</sequence>
<protein>
    <submittedName>
        <fullName evidence="6">Helix-turn-helix domain-containing protein</fullName>
    </submittedName>
</protein>
<evidence type="ECO:0000256" key="3">
    <source>
        <dbReference type="ARBA" id="ARBA00023125"/>
    </source>
</evidence>
<keyword evidence="3" id="KW-0238">DNA-binding</keyword>
<accession>A0ABY4ECX7</accession>
<evidence type="ECO:0000256" key="4">
    <source>
        <dbReference type="ARBA" id="ARBA00023163"/>
    </source>
</evidence>
<evidence type="ECO:0000313" key="6">
    <source>
        <dbReference type="EMBL" id="UOO93610.1"/>
    </source>
</evidence>
<dbReference type="SUPFAM" id="SSF47413">
    <property type="entry name" value="lambda repressor-like DNA-binding domains"/>
    <property type="match status" value="1"/>
</dbReference>
<reference evidence="6" key="1">
    <citation type="submission" date="2021-12" db="EMBL/GenBank/DDBJ databases">
        <authorList>
            <person name="Veyrier F.J."/>
        </authorList>
    </citation>
    <scope>NUCLEOTIDE SEQUENCE</scope>
    <source>
        <strain evidence="6">SAG 1488-6</strain>
    </source>
</reference>
<keyword evidence="2" id="KW-0805">Transcription regulation</keyword>
<evidence type="ECO:0000256" key="2">
    <source>
        <dbReference type="ARBA" id="ARBA00023015"/>
    </source>
</evidence>
<reference evidence="6" key="2">
    <citation type="journal article" date="2022" name="Res Sq">
        <title>Evolution of multicellular longitudinally dividing oral cavity symbionts (Neisseriaceae).</title>
        <authorList>
            <person name="Nyongesa S."/>
            <person name="Weber P."/>
            <person name="Bernet E."/>
            <person name="Pullido F."/>
            <person name="Nieckarz M."/>
            <person name="Delaby M."/>
            <person name="Nieves C."/>
            <person name="Viehboeck T."/>
            <person name="Krause N."/>
            <person name="Rivera-Millot A."/>
            <person name="Nakamura A."/>
            <person name="Vischer N."/>
            <person name="VanNieuwenhze M."/>
            <person name="Brun Y."/>
            <person name="Cava F."/>
            <person name="Bulgheresi S."/>
            <person name="Veyrier F."/>
        </authorList>
    </citation>
    <scope>NUCLEOTIDE SEQUENCE</scope>
    <source>
        <strain evidence="6">SAG 1488-6</strain>
    </source>
</reference>
<evidence type="ECO:0000313" key="7">
    <source>
        <dbReference type="Proteomes" id="UP000832034"/>
    </source>
</evidence>
<organism evidence="6 7">
    <name type="scientific">Vitreoscilla stercoraria</name>
    <dbReference type="NCBI Taxonomy" id="61"/>
    <lineage>
        <taxon>Bacteria</taxon>
        <taxon>Pseudomonadati</taxon>
        <taxon>Pseudomonadota</taxon>
        <taxon>Betaproteobacteria</taxon>
        <taxon>Neisseriales</taxon>
        <taxon>Neisseriaceae</taxon>
        <taxon>Vitreoscilla</taxon>
    </lineage>
</organism>
<dbReference type="InterPro" id="IPR038722">
    <property type="entry name" value="Ner_HTH_dom"/>
</dbReference>
<dbReference type="EMBL" id="CP091512">
    <property type="protein sequence ID" value="UOO93610.1"/>
    <property type="molecule type" value="Genomic_DNA"/>
</dbReference>
<dbReference type="InterPro" id="IPR010982">
    <property type="entry name" value="Lambda_DNA-bd_dom_sf"/>
</dbReference>
<evidence type="ECO:0000256" key="1">
    <source>
        <dbReference type="ARBA" id="ARBA00006157"/>
    </source>
</evidence>
<dbReference type="RefSeq" id="WP_019957817.1">
    <property type="nucleotide sequence ID" value="NZ_CP091512.1"/>
</dbReference>
<dbReference type="Gene3D" id="1.10.260.40">
    <property type="entry name" value="lambda repressor-like DNA-binding domains"/>
    <property type="match status" value="1"/>
</dbReference>
<proteinExistence type="inferred from homology"/>
<feature type="domain" description="Ner winged helix-turn-helix DNA-binding" evidence="5">
    <location>
        <begin position="13"/>
        <end position="81"/>
    </location>
</feature>
<name>A0ABY4ECX7_VITST</name>
<keyword evidence="4" id="KW-0804">Transcription</keyword>
<evidence type="ECO:0000259" key="5">
    <source>
        <dbReference type="Pfam" id="PF13693"/>
    </source>
</evidence>
<comment type="similarity">
    <text evidence="1">Belongs to the ner transcriptional regulatory family.</text>
</comment>
<dbReference type="Pfam" id="PF13693">
    <property type="entry name" value="HTH_35"/>
    <property type="match status" value="1"/>
</dbReference>
<gene>
    <name evidence="6" type="ORF">LVJ81_06185</name>
</gene>
<dbReference type="Proteomes" id="UP000832034">
    <property type="component" value="Chromosome"/>
</dbReference>
<keyword evidence="7" id="KW-1185">Reference proteome</keyword>